<keyword evidence="8 11" id="KW-0472">Membrane</keyword>
<sequence length="304" mass="33159">MLVLQGTLGDTAYQLSAGQRYSDVAFTPDIAGDLVFSGVASQVQRSNRANTLQADFSTPLGANHTLRYGVYGNYENATASSNSWVFPVDGDGNQASTTPLLIGDRNAFHASTAAVYVQDEWRIGEDWTVNYGLRGDRFKAFGHTEGQLSPRLGVVWNASDSTTVHAGYSRYFTPPASELIASTDIALYDGTTNQQSSAGNNTPLAERSDYYDLGISQKIGEHLTLGLDAYDHRVDRLQDEGQFGAAYIYSTFNYRLGHIHGVEFSADYNNGPFSAYVNAAYNKAMGKQVITSQYNLDPEALAYV</sequence>
<evidence type="ECO:0000313" key="13">
    <source>
        <dbReference type="EMBL" id="KAF1013844.1"/>
    </source>
</evidence>
<dbReference type="GO" id="GO:0009279">
    <property type="term" value="C:cell outer membrane"/>
    <property type="evidence" value="ECO:0007669"/>
    <property type="project" value="UniProtKB-SubCell"/>
</dbReference>
<evidence type="ECO:0000313" key="14">
    <source>
        <dbReference type="Proteomes" id="UP000487117"/>
    </source>
</evidence>
<organism evidence="13 14">
    <name type="scientific">Stenotrophomonas maltophilia</name>
    <name type="common">Pseudomonas maltophilia</name>
    <name type="synonym">Xanthomonas maltophilia</name>
    <dbReference type="NCBI Taxonomy" id="40324"/>
    <lineage>
        <taxon>Bacteria</taxon>
        <taxon>Pseudomonadati</taxon>
        <taxon>Pseudomonadota</taxon>
        <taxon>Gammaproteobacteria</taxon>
        <taxon>Lysobacterales</taxon>
        <taxon>Lysobacteraceae</taxon>
        <taxon>Stenotrophomonas</taxon>
        <taxon>Stenotrophomonas maltophilia group</taxon>
    </lineage>
</organism>
<evidence type="ECO:0000256" key="1">
    <source>
        <dbReference type="ARBA" id="ARBA00004571"/>
    </source>
</evidence>
<evidence type="ECO:0000256" key="2">
    <source>
        <dbReference type="ARBA" id="ARBA00008143"/>
    </source>
</evidence>
<dbReference type="AlphaFoldDB" id="A0A7V8JKE9"/>
<keyword evidence="4 11" id="KW-1134">Transmembrane beta strand</keyword>
<feature type="domain" description="TonB-dependent receptor-like beta-barrel" evidence="12">
    <location>
        <begin position="10"/>
        <end position="282"/>
    </location>
</feature>
<dbReference type="InterPro" id="IPR000531">
    <property type="entry name" value="Beta-barrel_TonB"/>
</dbReference>
<evidence type="ECO:0000256" key="3">
    <source>
        <dbReference type="ARBA" id="ARBA00022448"/>
    </source>
</evidence>
<gene>
    <name evidence="13" type="primary">cirA_19</name>
    <name evidence="13" type="ORF">GAK31_02861</name>
</gene>
<protein>
    <submittedName>
        <fullName evidence="13">Colicin I receptor</fullName>
    </submittedName>
</protein>
<evidence type="ECO:0000256" key="7">
    <source>
        <dbReference type="ARBA" id="ARBA00023077"/>
    </source>
</evidence>
<dbReference type="Proteomes" id="UP000487117">
    <property type="component" value="Unassembled WGS sequence"/>
</dbReference>
<proteinExistence type="inferred from homology"/>
<comment type="similarity">
    <text evidence="2">Belongs to the TonB-dependent receptor family. Hemoglobin/haptoglobin binding protein subfamily.</text>
</comment>
<keyword evidence="7" id="KW-0798">TonB box</keyword>
<evidence type="ECO:0000256" key="6">
    <source>
        <dbReference type="ARBA" id="ARBA00022729"/>
    </source>
</evidence>
<evidence type="ECO:0000256" key="5">
    <source>
        <dbReference type="ARBA" id="ARBA00022692"/>
    </source>
</evidence>
<accession>A0A7V8JKE9</accession>
<dbReference type="Gene3D" id="2.40.170.20">
    <property type="entry name" value="TonB-dependent receptor, beta-barrel domain"/>
    <property type="match status" value="1"/>
</dbReference>
<keyword evidence="10 11" id="KW-0998">Cell outer membrane</keyword>
<comment type="caution">
    <text evidence="13">The sequence shown here is derived from an EMBL/GenBank/DDBJ whole genome shotgun (WGS) entry which is preliminary data.</text>
</comment>
<dbReference type="PANTHER" id="PTHR30069">
    <property type="entry name" value="TONB-DEPENDENT OUTER MEMBRANE RECEPTOR"/>
    <property type="match status" value="1"/>
</dbReference>
<evidence type="ECO:0000256" key="10">
    <source>
        <dbReference type="ARBA" id="ARBA00023237"/>
    </source>
</evidence>
<dbReference type="Pfam" id="PF00593">
    <property type="entry name" value="TonB_dep_Rec_b-barrel"/>
    <property type="match status" value="1"/>
</dbReference>
<evidence type="ECO:0000256" key="9">
    <source>
        <dbReference type="ARBA" id="ARBA00023170"/>
    </source>
</evidence>
<reference evidence="14" key="1">
    <citation type="journal article" date="2020" name="MBio">
        <title>Horizontal gene transfer to a defensive symbiont with a reduced genome amongst a multipartite beetle microbiome.</title>
        <authorList>
            <person name="Waterworth S.C."/>
            <person name="Florez L.V."/>
            <person name="Rees E.R."/>
            <person name="Hertweck C."/>
            <person name="Kaltenpoth M."/>
            <person name="Kwan J.C."/>
        </authorList>
    </citation>
    <scope>NUCLEOTIDE SEQUENCE [LARGE SCALE GENOMIC DNA]</scope>
</reference>
<name>A0A7V8JKE9_STEMA</name>
<evidence type="ECO:0000256" key="4">
    <source>
        <dbReference type="ARBA" id="ARBA00022452"/>
    </source>
</evidence>
<evidence type="ECO:0000256" key="11">
    <source>
        <dbReference type="PROSITE-ProRule" id="PRU01360"/>
    </source>
</evidence>
<dbReference type="InterPro" id="IPR039426">
    <property type="entry name" value="TonB-dep_rcpt-like"/>
</dbReference>
<dbReference type="PROSITE" id="PS52016">
    <property type="entry name" value="TONB_DEPENDENT_REC_3"/>
    <property type="match status" value="1"/>
</dbReference>
<dbReference type="PANTHER" id="PTHR30069:SF29">
    <property type="entry name" value="HEMOGLOBIN AND HEMOGLOBIN-HAPTOGLOBIN-BINDING PROTEIN 1-RELATED"/>
    <property type="match status" value="1"/>
</dbReference>
<evidence type="ECO:0000259" key="12">
    <source>
        <dbReference type="Pfam" id="PF00593"/>
    </source>
</evidence>
<dbReference type="SUPFAM" id="SSF56935">
    <property type="entry name" value="Porins"/>
    <property type="match status" value="1"/>
</dbReference>
<dbReference type="GO" id="GO:0044718">
    <property type="term" value="P:siderophore transmembrane transport"/>
    <property type="evidence" value="ECO:0007669"/>
    <property type="project" value="TreeGrafter"/>
</dbReference>
<keyword evidence="9 13" id="KW-0675">Receptor</keyword>
<dbReference type="GO" id="GO:0015344">
    <property type="term" value="F:siderophore uptake transmembrane transporter activity"/>
    <property type="evidence" value="ECO:0007669"/>
    <property type="project" value="TreeGrafter"/>
</dbReference>
<keyword evidence="5 11" id="KW-0812">Transmembrane</keyword>
<dbReference type="InterPro" id="IPR036942">
    <property type="entry name" value="Beta-barrel_TonB_sf"/>
</dbReference>
<comment type="subcellular location">
    <subcellularLocation>
        <location evidence="1 11">Cell outer membrane</location>
        <topology evidence="1 11">Multi-pass membrane protein</topology>
    </subcellularLocation>
</comment>
<keyword evidence="3 11" id="KW-0813">Transport</keyword>
<evidence type="ECO:0000256" key="8">
    <source>
        <dbReference type="ARBA" id="ARBA00023136"/>
    </source>
</evidence>
<keyword evidence="6" id="KW-0732">Signal</keyword>
<dbReference type="EMBL" id="WNDS01000004">
    <property type="protein sequence ID" value="KAF1013844.1"/>
    <property type="molecule type" value="Genomic_DNA"/>
</dbReference>